<organism evidence="1">
    <name type="scientific">marine sediment metagenome</name>
    <dbReference type="NCBI Taxonomy" id="412755"/>
    <lineage>
        <taxon>unclassified sequences</taxon>
        <taxon>metagenomes</taxon>
        <taxon>ecological metagenomes</taxon>
    </lineage>
</organism>
<protein>
    <submittedName>
        <fullName evidence="1">Uncharacterized protein</fullName>
    </submittedName>
</protein>
<reference evidence="1" key="1">
    <citation type="journal article" date="2014" name="Front. Microbiol.">
        <title>High frequency of phylogenetically diverse reductive dehalogenase-homologous genes in deep subseafloor sedimentary metagenomes.</title>
        <authorList>
            <person name="Kawai M."/>
            <person name="Futagami T."/>
            <person name="Toyoda A."/>
            <person name="Takaki Y."/>
            <person name="Nishi S."/>
            <person name="Hori S."/>
            <person name="Arai W."/>
            <person name="Tsubouchi T."/>
            <person name="Morono Y."/>
            <person name="Uchiyama I."/>
            <person name="Ito T."/>
            <person name="Fujiyama A."/>
            <person name="Inagaki F."/>
            <person name="Takami H."/>
        </authorList>
    </citation>
    <scope>NUCLEOTIDE SEQUENCE</scope>
    <source>
        <strain evidence="1">Expedition CK06-06</strain>
    </source>
</reference>
<dbReference type="AlphaFoldDB" id="X0WVC0"/>
<sequence length="32" mass="3563">MKYGLYDKAGNCWIGNKLGPLTYENKALAQMA</sequence>
<name>X0WVC0_9ZZZZ</name>
<gene>
    <name evidence="1" type="ORF">S01H1_48214</name>
</gene>
<comment type="caution">
    <text evidence="1">The sequence shown here is derived from an EMBL/GenBank/DDBJ whole genome shotgun (WGS) entry which is preliminary data.</text>
</comment>
<feature type="non-terminal residue" evidence="1">
    <location>
        <position position="32"/>
    </location>
</feature>
<evidence type="ECO:0000313" key="1">
    <source>
        <dbReference type="EMBL" id="GAG27147.1"/>
    </source>
</evidence>
<accession>X0WVC0</accession>
<dbReference type="EMBL" id="BARS01030955">
    <property type="protein sequence ID" value="GAG27147.1"/>
    <property type="molecule type" value="Genomic_DNA"/>
</dbReference>
<proteinExistence type="predicted"/>